<dbReference type="Proteomes" id="UP000268093">
    <property type="component" value="Unassembled WGS sequence"/>
</dbReference>
<organism evidence="2 3">
    <name type="scientific">Jimgerdemannia flammicorona</name>
    <dbReference type="NCBI Taxonomy" id="994334"/>
    <lineage>
        <taxon>Eukaryota</taxon>
        <taxon>Fungi</taxon>
        <taxon>Fungi incertae sedis</taxon>
        <taxon>Mucoromycota</taxon>
        <taxon>Mucoromycotina</taxon>
        <taxon>Endogonomycetes</taxon>
        <taxon>Endogonales</taxon>
        <taxon>Endogonaceae</taxon>
        <taxon>Jimgerdemannia</taxon>
    </lineage>
</organism>
<gene>
    <name evidence="2" type="ORF">BC936DRAFT_139025</name>
</gene>
<evidence type="ECO:0000313" key="2">
    <source>
        <dbReference type="EMBL" id="RUP23261.1"/>
    </source>
</evidence>
<name>A0A433BAT9_9FUNG</name>
<proteinExistence type="predicted"/>
<feature type="compositionally biased region" description="Basic residues" evidence="1">
    <location>
        <begin position="27"/>
        <end position="39"/>
    </location>
</feature>
<evidence type="ECO:0000313" key="3">
    <source>
        <dbReference type="Proteomes" id="UP000268093"/>
    </source>
</evidence>
<dbReference type="AlphaFoldDB" id="A0A433BAT9"/>
<dbReference type="EMBL" id="RBNI01014169">
    <property type="protein sequence ID" value="RUP23261.1"/>
    <property type="molecule type" value="Genomic_DNA"/>
</dbReference>
<evidence type="ECO:0000256" key="1">
    <source>
        <dbReference type="SAM" id="MobiDB-lite"/>
    </source>
</evidence>
<protein>
    <submittedName>
        <fullName evidence="2">Uncharacterized protein</fullName>
    </submittedName>
</protein>
<reference evidence="2 3" key="1">
    <citation type="journal article" date="2018" name="New Phytol.">
        <title>Phylogenomics of Endogonaceae and evolution of mycorrhizas within Mucoromycota.</title>
        <authorList>
            <person name="Chang Y."/>
            <person name="Desiro A."/>
            <person name="Na H."/>
            <person name="Sandor L."/>
            <person name="Lipzen A."/>
            <person name="Clum A."/>
            <person name="Barry K."/>
            <person name="Grigoriev I.V."/>
            <person name="Martin F.M."/>
            <person name="Stajich J.E."/>
            <person name="Smith M.E."/>
            <person name="Bonito G."/>
            <person name="Spatafora J.W."/>
        </authorList>
    </citation>
    <scope>NUCLEOTIDE SEQUENCE [LARGE SCALE GENOMIC DNA]</scope>
    <source>
        <strain evidence="2 3">GMNB39</strain>
    </source>
</reference>
<keyword evidence="3" id="KW-1185">Reference proteome</keyword>
<feature type="region of interest" description="Disordered" evidence="1">
    <location>
        <begin position="20"/>
        <end position="39"/>
    </location>
</feature>
<accession>A0A433BAT9</accession>
<comment type="caution">
    <text evidence="2">The sequence shown here is derived from an EMBL/GenBank/DDBJ whole genome shotgun (WGS) entry which is preliminary data.</text>
</comment>
<sequence length="92" mass="10631">MAYSSVYIQEEAHNIVVRPQPLCRPQQRGRRGLAPHQRRPPQEKLFRFILNPGEKATGSRSCHLFRSQVDVDQPIHCQGAFALCTPTEYKRM</sequence>